<dbReference type="CDD" id="cd08249">
    <property type="entry name" value="enoyl_reductase_like"/>
    <property type="match status" value="1"/>
</dbReference>
<evidence type="ECO:0000313" key="5">
    <source>
        <dbReference type="Proteomes" id="UP000249363"/>
    </source>
</evidence>
<feature type="domain" description="Enoyl reductase (ER)" evidence="3">
    <location>
        <begin position="13"/>
        <end position="376"/>
    </location>
</feature>
<evidence type="ECO:0000256" key="1">
    <source>
        <dbReference type="ARBA" id="ARBA00008072"/>
    </source>
</evidence>
<dbReference type="InterPro" id="IPR047122">
    <property type="entry name" value="Trans-enoyl_RdTase-like"/>
</dbReference>
<name>A0A364L3V8_TALAM</name>
<evidence type="ECO:0000259" key="3">
    <source>
        <dbReference type="SMART" id="SM00829"/>
    </source>
</evidence>
<dbReference type="SUPFAM" id="SSF50129">
    <property type="entry name" value="GroES-like"/>
    <property type="match status" value="1"/>
</dbReference>
<dbReference type="Pfam" id="PF00107">
    <property type="entry name" value="ADH_zinc_N"/>
    <property type="match status" value="1"/>
</dbReference>
<dbReference type="InterPro" id="IPR013149">
    <property type="entry name" value="ADH-like_C"/>
</dbReference>
<reference evidence="4 5" key="1">
    <citation type="journal article" date="2017" name="Biotechnol. Biofuels">
        <title>Differential beta-glucosidase expression as a function of carbon source availability in Talaromyces amestolkiae: a genomic and proteomic approach.</title>
        <authorList>
            <person name="de Eugenio L.I."/>
            <person name="Mendez-Liter J.A."/>
            <person name="Nieto-Dominguez M."/>
            <person name="Alonso L."/>
            <person name="Gil-Munoz J."/>
            <person name="Barriuso J."/>
            <person name="Prieto A."/>
            <person name="Martinez M.J."/>
        </authorList>
    </citation>
    <scope>NUCLEOTIDE SEQUENCE [LARGE SCALE GENOMIC DNA]</scope>
    <source>
        <strain evidence="4 5">CIB</strain>
    </source>
</reference>
<dbReference type="GO" id="GO:0016651">
    <property type="term" value="F:oxidoreductase activity, acting on NAD(P)H"/>
    <property type="evidence" value="ECO:0007669"/>
    <property type="project" value="InterPro"/>
</dbReference>
<evidence type="ECO:0000313" key="4">
    <source>
        <dbReference type="EMBL" id="RAO70474.1"/>
    </source>
</evidence>
<dbReference type="Gene3D" id="3.90.180.10">
    <property type="entry name" value="Medium-chain alcohol dehydrogenases, catalytic domain"/>
    <property type="match status" value="1"/>
</dbReference>
<dbReference type="SUPFAM" id="SSF51735">
    <property type="entry name" value="NAD(P)-binding Rossmann-fold domains"/>
    <property type="match status" value="1"/>
</dbReference>
<dbReference type="Gene3D" id="3.40.50.720">
    <property type="entry name" value="NAD(P)-binding Rossmann-like Domain"/>
    <property type="match status" value="1"/>
</dbReference>
<dbReference type="InterPro" id="IPR036291">
    <property type="entry name" value="NAD(P)-bd_dom_sf"/>
</dbReference>
<gene>
    <name evidence="4" type="ORF">BHQ10_006486</name>
</gene>
<protein>
    <recommendedName>
        <fullName evidence="3">Enoyl reductase (ER) domain-containing protein</fullName>
    </recommendedName>
</protein>
<dbReference type="EMBL" id="MIKG01000012">
    <property type="protein sequence ID" value="RAO70474.1"/>
    <property type="molecule type" value="Genomic_DNA"/>
</dbReference>
<dbReference type="SMART" id="SM00829">
    <property type="entry name" value="PKS_ER"/>
    <property type="match status" value="1"/>
</dbReference>
<dbReference type="PANTHER" id="PTHR45348">
    <property type="entry name" value="HYPOTHETICAL OXIDOREDUCTASE (EUROFUNG)"/>
    <property type="match status" value="1"/>
</dbReference>
<dbReference type="OrthoDB" id="48317at2759"/>
<dbReference type="Pfam" id="PF08240">
    <property type="entry name" value="ADH_N"/>
    <property type="match status" value="1"/>
</dbReference>
<dbReference type="Proteomes" id="UP000249363">
    <property type="component" value="Unassembled WGS sequence"/>
</dbReference>
<dbReference type="GeneID" id="63795702"/>
<dbReference type="STRING" id="1196081.A0A364L3V8"/>
<organism evidence="4 5">
    <name type="scientific">Talaromyces amestolkiae</name>
    <dbReference type="NCBI Taxonomy" id="1196081"/>
    <lineage>
        <taxon>Eukaryota</taxon>
        <taxon>Fungi</taxon>
        <taxon>Dikarya</taxon>
        <taxon>Ascomycota</taxon>
        <taxon>Pezizomycotina</taxon>
        <taxon>Eurotiomycetes</taxon>
        <taxon>Eurotiomycetidae</taxon>
        <taxon>Eurotiales</taxon>
        <taxon>Trichocomaceae</taxon>
        <taxon>Talaromyces</taxon>
        <taxon>Talaromyces sect. Talaromyces</taxon>
    </lineage>
</organism>
<dbReference type="InterPro" id="IPR011032">
    <property type="entry name" value="GroES-like_sf"/>
</dbReference>
<evidence type="ECO:0000256" key="2">
    <source>
        <dbReference type="ARBA" id="ARBA00023002"/>
    </source>
</evidence>
<comment type="caution">
    <text evidence="4">The sequence shown here is derived from an EMBL/GenBank/DDBJ whole genome shotgun (WGS) entry which is preliminary data.</text>
</comment>
<keyword evidence="5" id="KW-1185">Reference proteome</keyword>
<dbReference type="PANTHER" id="PTHR45348:SF2">
    <property type="entry name" value="ZINC-TYPE ALCOHOL DEHYDROGENASE-LIKE PROTEIN C2E1P3.01"/>
    <property type="match status" value="1"/>
</dbReference>
<dbReference type="RefSeq" id="XP_040734990.1">
    <property type="nucleotide sequence ID" value="XM_040879077.1"/>
</dbReference>
<keyword evidence="2" id="KW-0560">Oxidoreductase</keyword>
<proteinExistence type="inferred from homology"/>
<sequence>MAPHKAAYIPSKKARLEIGTAEYTHPRENQIVVKTAAVAVNPLDWVKQDVGDVFSSWIKYPFIMGSDLAGEVFEVGPGVTRFKVGDRVVGHAVGMDERSNKSSEGAFQEYTVIRTNLACPIPDSLTYEAACVLPLGLSTASCGLFMKDYLALRYPTIAPPSGSSNSKPVSKKETLLVWGGSTSVGCNAIQLATAAGYDVITTASSHNHEYLKKLGAIAVYDYKSPTVIADITAAFKDRLSVGAIAIGQKSVGFCIDILSKCQGRKFIAQASFDWPPSGFPQGALDWPAFSMRMGTSMMSLKAKSALKRVQAKFIWGTDNMANEVGKAIYEDFLPQALRDGRFIAAPEPLVVGKGLEHIQEAMDINKKGVSAKKVVVAI</sequence>
<dbReference type="InterPro" id="IPR013154">
    <property type="entry name" value="ADH-like_N"/>
</dbReference>
<comment type="similarity">
    <text evidence="1">Belongs to the zinc-containing alcohol dehydrogenase family.</text>
</comment>
<accession>A0A364L3V8</accession>
<dbReference type="AlphaFoldDB" id="A0A364L3V8"/>
<dbReference type="InterPro" id="IPR020843">
    <property type="entry name" value="ER"/>
</dbReference>